<evidence type="ECO:0000313" key="2">
    <source>
        <dbReference type="EMBL" id="PXV59388.1"/>
    </source>
</evidence>
<evidence type="ECO:0000259" key="1">
    <source>
        <dbReference type="Pfam" id="PF14534"/>
    </source>
</evidence>
<dbReference type="InterPro" id="IPR032710">
    <property type="entry name" value="NTF2-like_dom_sf"/>
</dbReference>
<dbReference type="AlphaFoldDB" id="A0A2V3PL86"/>
<comment type="caution">
    <text evidence="2">The sequence shown here is derived from an EMBL/GenBank/DDBJ whole genome shotgun (WGS) entry which is preliminary data.</text>
</comment>
<evidence type="ECO:0000313" key="3">
    <source>
        <dbReference type="Proteomes" id="UP000247973"/>
    </source>
</evidence>
<accession>A0A2V3PL86</accession>
<keyword evidence="3" id="KW-1185">Reference proteome</keyword>
<dbReference type="SUPFAM" id="SSF54427">
    <property type="entry name" value="NTF2-like"/>
    <property type="match status" value="1"/>
</dbReference>
<dbReference type="Pfam" id="PF14534">
    <property type="entry name" value="DUF4440"/>
    <property type="match status" value="1"/>
</dbReference>
<feature type="domain" description="DUF4440" evidence="1">
    <location>
        <begin position="43"/>
        <end position="147"/>
    </location>
</feature>
<organism evidence="2 3">
    <name type="scientific">Dysgonomonas alginatilytica</name>
    <dbReference type="NCBI Taxonomy" id="1605892"/>
    <lineage>
        <taxon>Bacteria</taxon>
        <taxon>Pseudomonadati</taxon>
        <taxon>Bacteroidota</taxon>
        <taxon>Bacteroidia</taxon>
        <taxon>Bacteroidales</taxon>
        <taxon>Dysgonomonadaceae</taxon>
        <taxon>Dysgonomonas</taxon>
    </lineage>
</organism>
<reference evidence="2 3" key="1">
    <citation type="submission" date="2018-03" db="EMBL/GenBank/DDBJ databases">
        <title>Genomic Encyclopedia of Archaeal and Bacterial Type Strains, Phase II (KMG-II): from individual species to whole genera.</title>
        <authorList>
            <person name="Goeker M."/>
        </authorList>
    </citation>
    <scope>NUCLEOTIDE SEQUENCE [LARGE SCALE GENOMIC DNA]</scope>
    <source>
        <strain evidence="2 3">DSM 100214</strain>
    </source>
</reference>
<protein>
    <submittedName>
        <fullName evidence="2">Uncharacterized protein DUF4440</fullName>
    </submittedName>
</protein>
<proteinExistence type="predicted"/>
<gene>
    <name evidence="2" type="ORF">CLV62_1369</name>
</gene>
<dbReference type="Gene3D" id="3.10.450.50">
    <property type="match status" value="1"/>
</dbReference>
<dbReference type="EMBL" id="QICL01000036">
    <property type="protein sequence ID" value="PXV59388.1"/>
    <property type="molecule type" value="Genomic_DNA"/>
</dbReference>
<name>A0A2V3PL86_9BACT</name>
<dbReference type="InterPro" id="IPR027843">
    <property type="entry name" value="DUF4440"/>
</dbReference>
<sequence>MKKVVLNGNMKVLVLILGLLMMSVHCLFAQTEKYDESTKQELTSLSKQKWQWMADRNVDSLNVLFHQEAVFVHMGGTMTKEQELNTIKSGGIHYKHTEIKETSVRFVGNTAIILDRIRLTAVVGGNEVVNPFMVTEVYVPIDGKWKLGSLSFTRLLGD</sequence>
<dbReference type="Proteomes" id="UP000247973">
    <property type="component" value="Unassembled WGS sequence"/>
</dbReference>
<dbReference type="RefSeq" id="WP_221409260.1">
    <property type="nucleotide sequence ID" value="NZ_QICL01000036.1"/>
</dbReference>